<evidence type="ECO:0000313" key="1">
    <source>
        <dbReference type="EMBL" id="HIW95639.1"/>
    </source>
</evidence>
<proteinExistence type="predicted"/>
<comment type="caution">
    <text evidence="1">The sequence shown here is derived from an EMBL/GenBank/DDBJ whole genome shotgun (WGS) entry which is preliminary data.</text>
</comment>
<dbReference type="EMBL" id="DXFZ01000047">
    <property type="protein sequence ID" value="HIW95639.1"/>
    <property type="molecule type" value="Genomic_DNA"/>
</dbReference>
<gene>
    <name evidence="1" type="ORF">H9867_04015</name>
</gene>
<evidence type="ECO:0008006" key="3">
    <source>
        <dbReference type="Google" id="ProtNLM"/>
    </source>
</evidence>
<accession>A0A9D1UPQ1</accession>
<name>A0A9D1UPQ1_9CORY</name>
<reference evidence="1" key="1">
    <citation type="journal article" date="2021" name="PeerJ">
        <title>Extensive microbial diversity within the chicken gut microbiome revealed by metagenomics and culture.</title>
        <authorList>
            <person name="Gilroy R."/>
            <person name="Ravi A."/>
            <person name="Getino M."/>
            <person name="Pursley I."/>
            <person name="Horton D.L."/>
            <person name="Alikhan N.F."/>
            <person name="Baker D."/>
            <person name="Gharbi K."/>
            <person name="Hall N."/>
            <person name="Watson M."/>
            <person name="Adriaenssens E.M."/>
            <person name="Foster-Nyarko E."/>
            <person name="Jarju S."/>
            <person name="Secka A."/>
            <person name="Antonio M."/>
            <person name="Oren A."/>
            <person name="Chaudhuri R.R."/>
            <person name="La Ragione R."/>
            <person name="Hildebrand F."/>
            <person name="Pallen M.J."/>
        </authorList>
    </citation>
    <scope>NUCLEOTIDE SEQUENCE</scope>
    <source>
        <strain evidence="1">4376</strain>
    </source>
</reference>
<organism evidence="1 2">
    <name type="scientific">Candidatus Corynebacterium gallistercoris</name>
    <dbReference type="NCBI Taxonomy" id="2838530"/>
    <lineage>
        <taxon>Bacteria</taxon>
        <taxon>Bacillati</taxon>
        <taxon>Actinomycetota</taxon>
        <taxon>Actinomycetes</taxon>
        <taxon>Mycobacteriales</taxon>
        <taxon>Corynebacteriaceae</taxon>
        <taxon>Corynebacterium</taxon>
    </lineage>
</organism>
<dbReference type="Proteomes" id="UP000824189">
    <property type="component" value="Unassembled WGS sequence"/>
</dbReference>
<evidence type="ECO:0000313" key="2">
    <source>
        <dbReference type="Proteomes" id="UP000824189"/>
    </source>
</evidence>
<reference evidence="1" key="2">
    <citation type="submission" date="2021-04" db="EMBL/GenBank/DDBJ databases">
        <authorList>
            <person name="Gilroy R."/>
        </authorList>
    </citation>
    <scope>NUCLEOTIDE SEQUENCE</scope>
    <source>
        <strain evidence="1">4376</strain>
    </source>
</reference>
<sequence>MELIAGTCDEKLFRWTWGRADAGSESPPETLMRLQLAKALAEDGFEYLTQVAIVTGDRVITVVDALVIHGSRRGLVEEIPRPEFWSQAFPCRILRIPDKGKIRGSGKGITALMFDGRHHLSHEQKDRDSEISAVLMGAGIPVLRVPMKMVRIGGRLLSRVEKLL</sequence>
<protein>
    <recommendedName>
        <fullName evidence="3">DUF559 domain-containing protein</fullName>
    </recommendedName>
</protein>
<dbReference type="AlphaFoldDB" id="A0A9D1UPQ1"/>